<dbReference type="InterPro" id="IPR009057">
    <property type="entry name" value="Homeodomain-like_sf"/>
</dbReference>
<keyword evidence="2" id="KW-0238">DNA-binding</keyword>
<feature type="domain" description="HTH araC/xylS-type" evidence="4">
    <location>
        <begin position="232"/>
        <end position="329"/>
    </location>
</feature>
<evidence type="ECO:0000313" key="6">
    <source>
        <dbReference type="Proteomes" id="UP000035722"/>
    </source>
</evidence>
<dbReference type="PANTHER" id="PTHR47894">
    <property type="entry name" value="HTH-TYPE TRANSCRIPTIONAL REGULATOR GADX"/>
    <property type="match status" value="1"/>
</dbReference>
<dbReference type="AlphaFoldDB" id="A0A024GYC3"/>
<proteinExistence type="predicted"/>
<comment type="caution">
    <text evidence="5">The sequence shown here is derived from an EMBL/GenBank/DDBJ whole genome shotgun (WGS) entry which is preliminary data.</text>
</comment>
<dbReference type="SMART" id="SM00342">
    <property type="entry name" value="HTH_ARAC"/>
    <property type="match status" value="1"/>
</dbReference>
<evidence type="ECO:0000259" key="4">
    <source>
        <dbReference type="PROSITE" id="PS01124"/>
    </source>
</evidence>
<keyword evidence="3" id="KW-0804">Transcription</keyword>
<reference evidence="6" key="1">
    <citation type="journal article" date="2014" name="Genome Announc.">
        <title>Genome Sequence of Arthrobacter siccitolerans 4J27, a Xeroprotectant-Producing Desiccation-Tolerant Microorganism.</title>
        <authorList>
            <person name="Manzanera M."/>
            <person name="Santa-Cruz-Calvo L."/>
            <person name="Vilchez J.I."/>
            <person name="Garcia-Fontana C."/>
            <person name="Silva-Castro G.A."/>
            <person name="Calvo C."/>
            <person name="Gonzalez-Lopez J."/>
        </authorList>
    </citation>
    <scope>NUCLEOTIDE SEQUENCE [LARGE SCALE GENOMIC DNA]</scope>
    <source>
        <strain evidence="6">4J27</strain>
    </source>
</reference>
<organism evidence="5 6">
    <name type="scientific">Pseudarthrobacter siccitolerans</name>
    <dbReference type="NCBI Taxonomy" id="861266"/>
    <lineage>
        <taxon>Bacteria</taxon>
        <taxon>Bacillati</taxon>
        <taxon>Actinomycetota</taxon>
        <taxon>Actinomycetes</taxon>
        <taxon>Micrococcales</taxon>
        <taxon>Micrococcaceae</taxon>
        <taxon>Pseudarthrobacter</taxon>
    </lineage>
</organism>
<evidence type="ECO:0000256" key="2">
    <source>
        <dbReference type="ARBA" id="ARBA00023125"/>
    </source>
</evidence>
<dbReference type="PROSITE" id="PS01124">
    <property type="entry name" value="HTH_ARAC_FAMILY_2"/>
    <property type="match status" value="1"/>
</dbReference>
<protein>
    <submittedName>
        <fullName evidence="5">Bacterial regulatory helix-turn-helix s, AraC family protein</fullName>
    </submittedName>
</protein>
<accession>A0A024GYC3</accession>
<evidence type="ECO:0000256" key="3">
    <source>
        <dbReference type="ARBA" id="ARBA00023163"/>
    </source>
</evidence>
<dbReference type="STRING" id="861266.ARTSIC4J27_395"/>
<dbReference type="Pfam" id="PF12625">
    <property type="entry name" value="Arabinose_bd"/>
    <property type="match status" value="1"/>
</dbReference>
<evidence type="ECO:0000313" key="5">
    <source>
        <dbReference type="EMBL" id="CCQ44469.1"/>
    </source>
</evidence>
<name>A0A024GYC3_9MICC</name>
<dbReference type="InterPro" id="IPR018060">
    <property type="entry name" value="HTH_AraC"/>
</dbReference>
<dbReference type="SUPFAM" id="SSF46689">
    <property type="entry name" value="Homeodomain-like"/>
    <property type="match status" value="1"/>
</dbReference>
<dbReference type="GO" id="GO:0000976">
    <property type="term" value="F:transcription cis-regulatory region binding"/>
    <property type="evidence" value="ECO:0007669"/>
    <property type="project" value="TreeGrafter"/>
</dbReference>
<sequence>MRVPNFSVHALRGLLEDAGLDWRGALAEADIDIDAVNRPGGTIPARKELAFQLQFVARTRDRVDLWIQAARAYTLSSMGDRGMALLTAPTVEAWVMLVCTTDVGYGLHDIEPLRTPEGTLTGIELSYRSVPAELVPWAVYRDFCWIVRTLSWQYGEPFPCTRAEFPLAEISAEISTYLPSSVSCGSENLRIWWDPAASTRELPFGNAFQHETWIKSESRIIDALRASGDWSATVAKAIRDAPQYNRNLENVAAALHTSPRTLQRKLALIGSNFAQIRDQSLTDLASEMLSKTGHSVGQISRELGYTDPASFTIAFKRWKGVPPKAYREAAQYKKAHTPDEYFPKRPA</sequence>
<dbReference type="GO" id="GO:0003700">
    <property type="term" value="F:DNA-binding transcription factor activity"/>
    <property type="evidence" value="ECO:0007669"/>
    <property type="project" value="InterPro"/>
</dbReference>
<keyword evidence="1" id="KW-0805">Transcription regulation</keyword>
<dbReference type="Pfam" id="PF12833">
    <property type="entry name" value="HTH_18"/>
    <property type="match status" value="1"/>
</dbReference>
<dbReference type="InterPro" id="IPR032687">
    <property type="entry name" value="AraC-type_N"/>
</dbReference>
<gene>
    <name evidence="5" type="ORF">ARTSIC4J27_395</name>
</gene>
<dbReference type="Gene3D" id="1.10.10.60">
    <property type="entry name" value="Homeodomain-like"/>
    <property type="match status" value="1"/>
</dbReference>
<dbReference type="EMBL" id="CAQI01000027">
    <property type="protein sequence ID" value="CCQ44469.1"/>
    <property type="molecule type" value="Genomic_DNA"/>
</dbReference>
<evidence type="ECO:0000256" key="1">
    <source>
        <dbReference type="ARBA" id="ARBA00023015"/>
    </source>
</evidence>
<keyword evidence="6" id="KW-1185">Reference proteome</keyword>
<dbReference type="Proteomes" id="UP000035722">
    <property type="component" value="Unassembled WGS sequence"/>
</dbReference>
<dbReference type="GO" id="GO:0005829">
    <property type="term" value="C:cytosol"/>
    <property type="evidence" value="ECO:0007669"/>
    <property type="project" value="TreeGrafter"/>
</dbReference>
<dbReference type="PANTHER" id="PTHR47894:SF1">
    <property type="entry name" value="HTH-TYPE TRANSCRIPTIONAL REGULATOR VQSM"/>
    <property type="match status" value="1"/>
</dbReference>